<keyword evidence="6" id="KW-0539">Nucleus</keyword>
<dbReference type="PROSITE" id="PS50082">
    <property type="entry name" value="WD_REPEATS_2"/>
    <property type="match status" value="3"/>
</dbReference>
<dbReference type="AlphaFoldDB" id="A0A388LDP6"/>
<dbReference type="STRING" id="69332.A0A388LDP6"/>
<dbReference type="SUPFAM" id="SSF50978">
    <property type="entry name" value="WD40 repeat-like"/>
    <property type="match status" value="1"/>
</dbReference>
<comment type="subcellular location">
    <subcellularLocation>
        <location evidence="1">Nucleus</location>
    </subcellularLocation>
</comment>
<organism evidence="9 10">
    <name type="scientific">Chara braunii</name>
    <name type="common">Braun's stonewort</name>
    <dbReference type="NCBI Taxonomy" id="69332"/>
    <lineage>
        <taxon>Eukaryota</taxon>
        <taxon>Viridiplantae</taxon>
        <taxon>Streptophyta</taxon>
        <taxon>Charophyceae</taxon>
        <taxon>Charales</taxon>
        <taxon>Characeae</taxon>
        <taxon>Chara</taxon>
    </lineage>
</organism>
<evidence type="ECO:0000256" key="4">
    <source>
        <dbReference type="ARBA" id="ARBA00022574"/>
    </source>
</evidence>
<sequence>MSTAMELSEQVVQSMAIGAVFKDYGAKVNSLDFHRTEDLLVTASDDESIRLYNTASATLLKTIHSKKYGVDKICFTHHANSVMYSSKNNWDESLRYLSLFDNRYLRYFKGHRDRVISLCMSPKNDAFMSGSLDKTVRLWDLRSNACQGLLRVRGRPAVAYDEQGLVFAVAMEGGAIKLFDVRSFDKGPFDTFLVGGDTAEVTGMKFSNDGKLMLLSTANSRVYVLDAYSGKKLHCFTLTPAENGGTLEASFSPDCRFVISGSGDGSLRVWSTVTGDEVVSWTNHAGVPAVVKWAPRRLMFASASSVLAFWIPDLSKLATQLEMKMCVYKMLRDSIMRPDERAFENTQNLFPDVSFDTLSSIVSQEWSRKIRMNHHRHKNPNKIAEYIRRYASGEDILQISESIDLPPCLFARFLLEHLVGVNRHKVGSYLRDPSQLPDEPIMVPSVFLRGSGSPFKGGVNNSTVMIPGAKLRDDLRRCVENDPVQSPLVEAVKRSKGIE</sequence>
<dbReference type="CDD" id="cd00200">
    <property type="entry name" value="WD40"/>
    <property type="match status" value="1"/>
</dbReference>
<dbReference type="GO" id="GO:0006353">
    <property type="term" value="P:DNA-templated transcription termination"/>
    <property type="evidence" value="ECO:0007669"/>
    <property type="project" value="UniProtKB-KW"/>
</dbReference>
<dbReference type="Pfam" id="PF00400">
    <property type="entry name" value="WD40"/>
    <property type="match status" value="3"/>
</dbReference>
<dbReference type="Gene3D" id="2.130.10.10">
    <property type="entry name" value="YVTN repeat-like/Quinoprotein amine dehydrogenase"/>
    <property type="match status" value="1"/>
</dbReference>
<dbReference type="InterPro" id="IPR024977">
    <property type="entry name" value="Apc4-like_WD40_dom"/>
</dbReference>
<dbReference type="GO" id="GO:0048188">
    <property type="term" value="C:Set1C/COMPASS complex"/>
    <property type="evidence" value="ECO:0007669"/>
    <property type="project" value="TreeGrafter"/>
</dbReference>
<feature type="repeat" description="WD" evidence="7">
    <location>
        <begin position="21"/>
        <end position="62"/>
    </location>
</feature>
<dbReference type="PANTHER" id="PTHR19861">
    <property type="entry name" value="WD40 REPEAT PROTEIN SWD2"/>
    <property type="match status" value="1"/>
</dbReference>
<dbReference type="Gramene" id="GBG80429">
    <property type="protein sequence ID" value="GBG80429"/>
    <property type="gene ID" value="CBR_g30894"/>
</dbReference>
<keyword evidence="10" id="KW-1185">Reference proteome</keyword>
<evidence type="ECO:0000256" key="6">
    <source>
        <dbReference type="ARBA" id="ARBA00023242"/>
    </source>
</evidence>
<dbReference type="PRINTS" id="PR00320">
    <property type="entry name" value="GPROTEINBRPT"/>
</dbReference>
<evidence type="ECO:0000256" key="5">
    <source>
        <dbReference type="ARBA" id="ARBA00022737"/>
    </source>
</evidence>
<keyword evidence="3" id="KW-0805">Transcription regulation</keyword>
<dbReference type="EMBL" id="BFEA01000346">
    <property type="protein sequence ID" value="GBG80429.1"/>
    <property type="molecule type" value="Genomic_DNA"/>
</dbReference>
<dbReference type="PANTHER" id="PTHR19861:SF0">
    <property type="entry name" value="WD REPEAT-CONTAINING PROTEIN 82"/>
    <property type="match status" value="1"/>
</dbReference>
<dbReference type="OrthoDB" id="27537at2759"/>
<dbReference type="FunFam" id="2.130.10.10:FF:000446">
    <property type="entry name" value="protein ANTHESIS POMOTING FACTOR 1 isoform X1"/>
    <property type="match status" value="1"/>
</dbReference>
<keyword evidence="3" id="KW-0804">Transcription</keyword>
<dbReference type="InterPro" id="IPR015943">
    <property type="entry name" value="WD40/YVTN_repeat-like_dom_sf"/>
</dbReference>
<evidence type="ECO:0000259" key="8">
    <source>
        <dbReference type="Pfam" id="PF12894"/>
    </source>
</evidence>
<feature type="repeat" description="WD" evidence="7">
    <location>
        <begin position="239"/>
        <end position="280"/>
    </location>
</feature>
<reference evidence="9 10" key="1">
    <citation type="journal article" date="2018" name="Cell">
        <title>The Chara Genome: Secondary Complexity and Implications for Plant Terrestrialization.</title>
        <authorList>
            <person name="Nishiyama T."/>
            <person name="Sakayama H."/>
            <person name="Vries J.D."/>
            <person name="Buschmann H."/>
            <person name="Saint-Marcoux D."/>
            <person name="Ullrich K.K."/>
            <person name="Haas F.B."/>
            <person name="Vanderstraeten L."/>
            <person name="Becker D."/>
            <person name="Lang D."/>
            <person name="Vosolsobe S."/>
            <person name="Rombauts S."/>
            <person name="Wilhelmsson P.K.I."/>
            <person name="Janitza P."/>
            <person name="Kern R."/>
            <person name="Heyl A."/>
            <person name="Rumpler F."/>
            <person name="Villalobos L.I.A.C."/>
            <person name="Clay J.M."/>
            <person name="Skokan R."/>
            <person name="Toyoda A."/>
            <person name="Suzuki Y."/>
            <person name="Kagoshima H."/>
            <person name="Schijlen E."/>
            <person name="Tajeshwar N."/>
            <person name="Catarino B."/>
            <person name="Hetherington A.J."/>
            <person name="Saltykova A."/>
            <person name="Bonnot C."/>
            <person name="Breuninger H."/>
            <person name="Symeonidi A."/>
            <person name="Radhakrishnan G.V."/>
            <person name="Van Nieuwerburgh F."/>
            <person name="Deforce D."/>
            <person name="Chang C."/>
            <person name="Karol K.G."/>
            <person name="Hedrich R."/>
            <person name="Ulvskov P."/>
            <person name="Glockner G."/>
            <person name="Delwiche C.F."/>
            <person name="Petrasek J."/>
            <person name="Van de Peer Y."/>
            <person name="Friml J."/>
            <person name="Beilby M."/>
            <person name="Dolan L."/>
            <person name="Kohara Y."/>
            <person name="Sugano S."/>
            <person name="Fujiyama A."/>
            <person name="Delaux P.-M."/>
            <person name="Quint M."/>
            <person name="TheiBen G."/>
            <person name="Hagemann M."/>
            <person name="Harholt J."/>
            <person name="Dunand C."/>
            <person name="Zachgo S."/>
            <person name="Langdale J."/>
            <person name="Maumus F."/>
            <person name="Straeten D.V.D."/>
            <person name="Gould S.B."/>
            <person name="Rensing S.A."/>
        </authorList>
    </citation>
    <scope>NUCLEOTIDE SEQUENCE [LARGE SCALE GENOMIC DNA]</scope>
    <source>
        <strain evidence="9 10">S276</strain>
    </source>
</reference>
<dbReference type="InterPro" id="IPR037867">
    <property type="entry name" value="Swd2/WDR82"/>
</dbReference>
<dbReference type="Pfam" id="PF12894">
    <property type="entry name" value="ANAPC4_WD40"/>
    <property type="match status" value="1"/>
</dbReference>
<evidence type="ECO:0000313" key="10">
    <source>
        <dbReference type="Proteomes" id="UP000265515"/>
    </source>
</evidence>
<feature type="repeat" description="WD" evidence="7">
    <location>
        <begin position="108"/>
        <end position="143"/>
    </location>
</feature>
<dbReference type="InterPro" id="IPR036322">
    <property type="entry name" value="WD40_repeat_dom_sf"/>
</dbReference>
<proteinExistence type="inferred from homology"/>
<comment type="similarity">
    <text evidence="2">Belongs to the WD repeat SWD2 family.</text>
</comment>
<evidence type="ECO:0000313" key="9">
    <source>
        <dbReference type="EMBL" id="GBG80429.1"/>
    </source>
</evidence>
<evidence type="ECO:0000256" key="7">
    <source>
        <dbReference type="PROSITE-ProRule" id="PRU00221"/>
    </source>
</evidence>
<feature type="domain" description="Anaphase-promoting complex subunit 4-like WD40" evidence="8">
    <location>
        <begin position="197"/>
        <end position="238"/>
    </location>
</feature>
<keyword evidence="5" id="KW-0677">Repeat</keyword>
<gene>
    <name evidence="9" type="ORF">CBR_g30894</name>
</gene>
<evidence type="ECO:0000256" key="3">
    <source>
        <dbReference type="ARBA" id="ARBA00022472"/>
    </source>
</evidence>
<dbReference type="InterPro" id="IPR001680">
    <property type="entry name" value="WD40_rpt"/>
</dbReference>
<keyword evidence="3" id="KW-0806">Transcription termination</keyword>
<dbReference type="InterPro" id="IPR020472">
    <property type="entry name" value="WD40_PAC1"/>
</dbReference>
<dbReference type="Proteomes" id="UP000265515">
    <property type="component" value="Unassembled WGS sequence"/>
</dbReference>
<evidence type="ECO:0000256" key="1">
    <source>
        <dbReference type="ARBA" id="ARBA00004123"/>
    </source>
</evidence>
<dbReference type="GO" id="GO:0003682">
    <property type="term" value="F:chromatin binding"/>
    <property type="evidence" value="ECO:0007669"/>
    <property type="project" value="TreeGrafter"/>
</dbReference>
<accession>A0A388LDP6</accession>
<dbReference type="PROSITE" id="PS50294">
    <property type="entry name" value="WD_REPEATS_REGION"/>
    <property type="match status" value="2"/>
</dbReference>
<name>A0A388LDP6_CHABU</name>
<keyword evidence="4 7" id="KW-0853">WD repeat</keyword>
<comment type="caution">
    <text evidence="9">The sequence shown here is derived from an EMBL/GenBank/DDBJ whole genome shotgun (WGS) entry which is preliminary data.</text>
</comment>
<dbReference type="SMART" id="SM00320">
    <property type="entry name" value="WD40"/>
    <property type="match status" value="4"/>
</dbReference>
<protein>
    <recommendedName>
        <fullName evidence="8">Anaphase-promoting complex subunit 4-like WD40 domain-containing protein</fullName>
    </recommendedName>
</protein>
<evidence type="ECO:0000256" key="2">
    <source>
        <dbReference type="ARBA" id="ARBA00005616"/>
    </source>
</evidence>